<reference evidence="2" key="1">
    <citation type="submission" date="2020-08" db="EMBL/GenBank/DDBJ databases">
        <title>Multicomponent nature underlies the extraordinary mechanical properties of spider dragline silk.</title>
        <authorList>
            <person name="Kono N."/>
            <person name="Nakamura H."/>
            <person name="Mori M."/>
            <person name="Yoshida Y."/>
            <person name="Ohtoshi R."/>
            <person name="Malay A.D."/>
            <person name="Moran D.A.P."/>
            <person name="Tomita M."/>
            <person name="Numata K."/>
            <person name="Arakawa K."/>
        </authorList>
    </citation>
    <scope>NUCLEOTIDE SEQUENCE</scope>
</reference>
<comment type="caution">
    <text evidence="2">The sequence shown here is derived from an EMBL/GenBank/DDBJ whole genome shotgun (WGS) entry which is preliminary data.</text>
</comment>
<evidence type="ECO:0000313" key="2">
    <source>
        <dbReference type="EMBL" id="GFU22357.1"/>
    </source>
</evidence>
<sequence length="92" mass="10829">MKPTFLRLYFARRLRQKEPAITTPRQSERHTFSNKNCSKMGVSCRSRIFTFSAAGEYYRIILGLAFNFVPRKTFDDNSGKIRENPESRDMED</sequence>
<protein>
    <submittedName>
        <fullName evidence="2">Uncharacterized protein</fullName>
    </submittedName>
</protein>
<feature type="region of interest" description="Disordered" evidence="1">
    <location>
        <begin position="73"/>
        <end position="92"/>
    </location>
</feature>
<proteinExistence type="predicted"/>
<accession>A0A8X6UJ28</accession>
<evidence type="ECO:0000256" key="1">
    <source>
        <dbReference type="SAM" id="MobiDB-lite"/>
    </source>
</evidence>
<dbReference type="EMBL" id="BMAW01081005">
    <property type="protein sequence ID" value="GFU22357.1"/>
    <property type="molecule type" value="Genomic_DNA"/>
</dbReference>
<organism evidence="2 3">
    <name type="scientific">Nephila pilipes</name>
    <name type="common">Giant wood spider</name>
    <name type="synonym">Nephila maculata</name>
    <dbReference type="NCBI Taxonomy" id="299642"/>
    <lineage>
        <taxon>Eukaryota</taxon>
        <taxon>Metazoa</taxon>
        <taxon>Ecdysozoa</taxon>
        <taxon>Arthropoda</taxon>
        <taxon>Chelicerata</taxon>
        <taxon>Arachnida</taxon>
        <taxon>Araneae</taxon>
        <taxon>Araneomorphae</taxon>
        <taxon>Entelegynae</taxon>
        <taxon>Araneoidea</taxon>
        <taxon>Nephilidae</taxon>
        <taxon>Nephila</taxon>
    </lineage>
</organism>
<gene>
    <name evidence="2" type="ORF">NPIL_664931</name>
</gene>
<dbReference type="Proteomes" id="UP000887013">
    <property type="component" value="Unassembled WGS sequence"/>
</dbReference>
<name>A0A8X6UJ28_NEPPI</name>
<dbReference type="AlphaFoldDB" id="A0A8X6UJ28"/>
<keyword evidence="3" id="KW-1185">Reference proteome</keyword>
<evidence type="ECO:0000313" key="3">
    <source>
        <dbReference type="Proteomes" id="UP000887013"/>
    </source>
</evidence>